<name>A0A2S7TWI4_9BACT</name>
<evidence type="ECO:0000256" key="3">
    <source>
        <dbReference type="ARBA" id="ARBA00005842"/>
    </source>
</evidence>
<dbReference type="GO" id="GO:0005524">
    <property type="term" value="F:ATP binding"/>
    <property type="evidence" value="ECO:0007669"/>
    <property type="project" value="UniProtKB-UniRule"/>
</dbReference>
<keyword evidence="7 10" id="KW-0067">ATP-binding</keyword>
<dbReference type="AlphaFoldDB" id="A0A2S7TWI4"/>
<dbReference type="InterPro" id="IPR027417">
    <property type="entry name" value="P-loop_NTPase"/>
</dbReference>
<evidence type="ECO:0000256" key="4">
    <source>
        <dbReference type="ARBA" id="ARBA00022679"/>
    </source>
</evidence>
<feature type="binding site" evidence="10">
    <location>
        <begin position="11"/>
        <end position="16"/>
    </location>
    <ligand>
        <name>substrate</name>
    </ligand>
</feature>
<dbReference type="PANTHER" id="PTHR11088">
    <property type="entry name" value="TRNA DIMETHYLALLYLTRANSFERASE"/>
    <property type="match status" value="1"/>
</dbReference>
<dbReference type="NCBIfam" id="TIGR00174">
    <property type="entry name" value="miaA"/>
    <property type="match status" value="1"/>
</dbReference>
<evidence type="ECO:0000256" key="13">
    <source>
        <dbReference type="RuleBase" id="RU003785"/>
    </source>
</evidence>
<evidence type="ECO:0000256" key="7">
    <source>
        <dbReference type="ARBA" id="ARBA00022840"/>
    </source>
</evidence>
<keyword evidence="15" id="KW-1185">Reference proteome</keyword>
<comment type="subunit">
    <text evidence="10">Monomer.</text>
</comment>
<evidence type="ECO:0000256" key="12">
    <source>
        <dbReference type="RuleBase" id="RU003784"/>
    </source>
</evidence>
<evidence type="ECO:0000256" key="8">
    <source>
        <dbReference type="ARBA" id="ARBA00022842"/>
    </source>
</evidence>
<comment type="cofactor">
    <cofactor evidence="1 10">
        <name>Mg(2+)</name>
        <dbReference type="ChEBI" id="CHEBI:18420"/>
    </cofactor>
</comment>
<keyword evidence="8 10" id="KW-0460">Magnesium</keyword>
<dbReference type="Pfam" id="PF01715">
    <property type="entry name" value="IPPT"/>
    <property type="match status" value="1"/>
</dbReference>
<proteinExistence type="inferred from homology"/>
<reference evidence="14 15" key="1">
    <citation type="submission" date="2016-12" db="EMBL/GenBank/DDBJ databases">
        <title>Study of bacterial adaptation to deep sea.</title>
        <authorList>
            <person name="Song J."/>
            <person name="Yoshizawa S."/>
            <person name="Kogure K."/>
        </authorList>
    </citation>
    <scope>NUCLEOTIDE SEQUENCE [LARGE SCALE GENOMIC DNA]</scope>
    <source>
        <strain evidence="14 15">SAORIC-165</strain>
    </source>
</reference>
<dbReference type="PANTHER" id="PTHR11088:SF60">
    <property type="entry name" value="TRNA DIMETHYLALLYLTRANSFERASE"/>
    <property type="match status" value="1"/>
</dbReference>
<comment type="function">
    <text evidence="2 10 12">Catalyzes the transfer of a dimethylallyl group onto the adenine at position 37 in tRNAs that read codons beginning with uridine, leading to the formation of N6-(dimethylallyl)adenosine (i(6)A).</text>
</comment>
<dbReference type="InterPro" id="IPR039657">
    <property type="entry name" value="Dimethylallyltransferase"/>
</dbReference>
<comment type="similarity">
    <text evidence="3 10 13">Belongs to the IPP transferase family.</text>
</comment>
<dbReference type="HAMAP" id="MF_00185">
    <property type="entry name" value="IPP_trans"/>
    <property type="match status" value="1"/>
</dbReference>
<keyword evidence="5 10" id="KW-0819">tRNA processing</keyword>
<dbReference type="EC" id="2.5.1.75" evidence="10"/>
<sequence>MSQPIYICGPTASGKSSLAIALAQQLDGEVINADAYQVYRGIETLSASPSKEELAQAPHHLFSVLDTSEEFDAQRYRELALPIIADVQSRGKTPILVGGSGMYLKFLTHGPSPVPANDPKLRAQLERRDDASLVEEFTQLDPEGAAATNFQNRRYVIRALEICLLSGQKMSEIKNDWKNTSTEIDKNLRGALIQWEAEPLRKRIALRTKQMLDQGAIDEVRDSTNFSVTCEKAIGVPQIRAYLADEIDLAICEEKIFFATCQYAKRQRTWFNKESWLTQLPYRRSTTPQEVANALTETWKST</sequence>
<feature type="binding site" evidence="10">
    <location>
        <begin position="9"/>
        <end position="16"/>
    </location>
    <ligand>
        <name>ATP</name>
        <dbReference type="ChEBI" id="CHEBI:30616"/>
    </ligand>
</feature>
<evidence type="ECO:0000256" key="2">
    <source>
        <dbReference type="ARBA" id="ARBA00003213"/>
    </source>
</evidence>
<protein>
    <recommendedName>
        <fullName evidence="10">tRNA dimethylallyltransferase</fullName>
        <ecNumber evidence="10">2.5.1.75</ecNumber>
    </recommendedName>
    <alternativeName>
        <fullName evidence="10">Dimethylallyl diphosphate:tRNA dimethylallyltransferase</fullName>
        <shortName evidence="10">DMAPP:tRNA dimethylallyltransferase</shortName>
        <shortName evidence="10">DMATase</shortName>
    </alternativeName>
    <alternativeName>
        <fullName evidence="10">Isopentenyl-diphosphate:tRNA isopentenyltransferase</fullName>
        <shortName evidence="10">IPP transferase</shortName>
        <shortName evidence="10">IPPT</shortName>
        <shortName evidence="10">IPTase</shortName>
    </alternativeName>
</protein>
<evidence type="ECO:0000313" key="15">
    <source>
        <dbReference type="Proteomes" id="UP000239907"/>
    </source>
</evidence>
<keyword evidence="6 10" id="KW-0547">Nucleotide-binding</keyword>
<evidence type="ECO:0000256" key="5">
    <source>
        <dbReference type="ARBA" id="ARBA00022694"/>
    </source>
</evidence>
<evidence type="ECO:0000256" key="9">
    <source>
        <dbReference type="ARBA" id="ARBA00049563"/>
    </source>
</evidence>
<evidence type="ECO:0000256" key="6">
    <source>
        <dbReference type="ARBA" id="ARBA00022741"/>
    </source>
</evidence>
<dbReference type="InterPro" id="IPR018022">
    <property type="entry name" value="IPT"/>
</dbReference>
<keyword evidence="4 10" id="KW-0808">Transferase</keyword>
<evidence type="ECO:0000256" key="1">
    <source>
        <dbReference type="ARBA" id="ARBA00001946"/>
    </source>
</evidence>
<dbReference type="Gene3D" id="3.40.50.300">
    <property type="entry name" value="P-loop containing nucleotide triphosphate hydrolases"/>
    <property type="match status" value="1"/>
</dbReference>
<dbReference type="OrthoDB" id="9776390at2"/>
<dbReference type="Gene3D" id="1.10.20.140">
    <property type="match status" value="1"/>
</dbReference>
<comment type="caution">
    <text evidence="10">Lacks conserved residue(s) required for the propagation of feature annotation.</text>
</comment>
<evidence type="ECO:0000256" key="11">
    <source>
        <dbReference type="RuleBase" id="RU003783"/>
    </source>
</evidence>
<feature type="site" description="Interaction with substrate tRNA" evidence="10">
    <location>
        <position position="100"/>
    </location>
</feature>
<evidence type="ECO:0000313" key="14">
    <source>
        <dbReference type="EMBL" id="PQJ27088.1"/>
    </source>
</evidence>
<comment type="catalytic activity">
    <reaction evidence="9 10 11">
        <text>adenosine(37) in tRNA + dimethylallyl diphosphate = N(6)-dimethylallyladenosine(37) in tRNA + diphosphate</text>
        <dbReference type="Rhea" id="RHEA:26482"/>
        <dbReference type="Rhea" id="RHEA-COMP:10162"/>
        <dbReference type="Rhea" id="RHEA-COMP:10375"/>
        <dbReference type="ChEBI" id="CHEBI:33019"/>
        <dbReference type="ChEBI" id="CHEBI:57623"/>
        <dbReference type="ChEBI" id="CHEBI:74411"/>
        <dbReference type="ChEBI" id="CHEBI:74415"/>
        <dbReference type="EC" id="2.5.1.75"/>
    </reaction>
</comment>
<dbReference type="RefSeq" id="WP_105041576.1">
    <property type="nucleotide sequence ID" value="NZ_MQWA01000001.1"/>
</dbReference>
<organism evidence="14 15">
    <name type="scientific">Rubritalea profundi</name>
    <dbReference type="NCBI Taxonomy" id="1658618"/>
    <lineage>
        <taxon>Bacteria</taxon>
        <taxon>Pseudomonadati</taxon>
        <taxon>Verrucomicrobiota</taxon>
        <taxon>Verrucomicrobiia</taxon>
        <taxon>Verrucomicrobiales</taxon>
        <taxon>Rubritaleaceae</taxon>
        <taxon>Rubritalea</taxon>
    </lineage>
</organism>
<dbReference type="SUPFAM" id="SSF52540">
    <property type="entry name" value="P-loop containing nucleoside triphosphate hydrolases"/>
    <property type="match status" value="1"/>
</dbReference>
<dbReference type="Proteomes" id="UP000239907">
    <property type="component" value="Unassembled WGS sequence"/>
</dbReference>
<comment type="caution">
    <text evidence="14">The sequence shown here is derived from an EMBL/GenBank/DDBJ whole genome shotgun (WGS) entry which is preliminary data.</text>
</comment>
<feature type="site" description="Interaction with substrate tRNA" evidence="10">
    <location>
        <position position="122"/>
    </location>
</feature>
<accession>A0A2S7TWI4</accession>
<evidence type="ECO:0000256" key="10">
    <source>
        <dbReference type="HAMAP-Rule" id="MF_00185"/>
    </source>
</evidence>
<dbReference type="GO" id="GO:0006400">
    <property type="term" value="P:tRNA modification"/>
    <property type="evidence" value="ECO:0007669"/>
    <property type="project" value="TreeGrafter"/>
</dbReference>
<gene>
    <name evidence="10" type="primary">miaA</name>
    <name evidence="14" type="ORF">BSZ32_00265</name>
</gene>
<dbReference type="EMBL" id="MQWA01000001">
    <property type="protein sequence ID" value="PQJ27088.1"/>
    <property type="molecule type" value="Genomic_DNA"/>
</dbReference>
<dbReference type="GO" id="GO:0052381">
    <property type="term" value="F:tRNA dimethylallyltransferase activity"/>
    <property type="evidence" value="ECO:0007669"/>
    <property type="project" value="UniProtKB-UniRule"/>
</dbReference>